<comment type="caution">
    <text evidence="2">The sequence shown here is derived from an EMBL/GenBank/DDBJ whole genome shotgun (WGS) entry which is preliminary data.</text>
</comment>
<organism evidence="2 3">
    <name type="scientific">Kineococcus mangrovi</name>
    <dbReference type="NCBI Taxonomy" id="1660183"/>
    <lineage>
        <taxon>Bacteria</taxon>
        <taxon>Bacillati</taxon>
        <taxon>Actinomycetota</taxon>
        <taxon>Actinomycetes</taxon>
        <taxon>Kineosporiales</taxon>
        <taxon>Kineosporiaceae</taxon>
        <taxon>Kineococcus</taxon>
    </lineage>
</organism>
<evidence type="ECO:0000313" key="2">
    <source>
        <dbReference type="EMBL" id="MEZ0493297.1"/>
    </source>
</evidence>
<evidence type="ECO:0000313" key="3">
    <source>
        <dbReference type="Proteomes" id="UP001566476"/>
    </source>
</evidence>
<dbReference type="EMBL" id="JBGGTQ010000006">
    <property type="protein sequence ID" value="MEZ0493297.1"/>
    <property type="molecule type" value="Genomic_DNA"/>
</dbReference>
<sequence>MTGEHIPLRIHQETIFVDRSLGAAIVPDGLRAAGLTIKTMRDVYGEAPGAATADVDWIAMAGDRGWIMFHKDARIRRNERERQAVTEHAGRMFCITNANTTGADNLHRFLRCLAAIDRAAAHPGPFIYGVDATSIRKLFP</sequence>
<gene>
    <name evidence="2" type="ORF">AB2L28_13735</name>
</gene>
<feature type="domain" description="VapC45 PIN like" evidence="1">
    <location>
        <begin position="15"/>
        <end position="96"/>
    </location>
</feature>
<name>A0ABV4I3N7_9ACTN</name>
<dbReference type="RefSeq" id="WP_370719545.1">
    <property type="nucleotide sequence ID" value="NZ_JBGGTQ010000006.1"/>
</dbReference>
<dbReference type="InterPro" id="IPR041375">
    <property type="entry name" value="VapC45_PIN-like"/>
</dbReference>
<keyword evidence="3" id="KW-1185">Reference proteome</keyword>
<dbReference type="Proteomes" id="UP001566476">
    <property type="component" value="Unassembled WGS sequence"/>
</dbReference>
<accession>A0ABV4I3N7</accession>
<reference evidence="2 3" key="1">
    <citation type="submission" date="2024-07" db="EMBL/GenBank/DDBJ databases">
        <authorList>
            <person name="Thanompreechachai J."/>
            <person name="Duangmal K."/>
        </authorList>
    </citation>
    <scope>NUCLEOTIDE SEQUENCE [LARGE SCALE GENOMIC DNA]</scope>
    <source>
        <strain evidence="2 3">TBRC 1896</strain>
    </source>
</reference>
<protein>
    <recommendedName>
        <fullName evidence="1">VapC45 PIN like domain-containing protein</fullName>
    </recommendedName>
</protein>
<evidence type="ECO:0000259" key="1">
    <source>
        <dbReference type="Pfam" id="PF18478"/>
    </source>
</evidence>
<dbReference type="Pfam" id="PF18478">
    <property type="entry name" value="PIN_10"/>
    <property type="match status" value="1"/>
</dbReference>
<proteinExistence type="predicted"/>